<organism evidence="3 4">
    <name type="scientific">Podila minutissima</name>
    <dbReference type="NCBI Taxonomy" id="64525"/>
    <lineage>
        <taxon>Eukaryota</taxon>
        <taxon>Fungi</taxon>
        <taxon>Fungi incertae sedis</taxon>
        <taxon>Mucoromycota</taxon>
        <taxon>Mortierellomycotina</taxon>
        <taxon>Mortierellomycetes</taxon>
        <taxon>Mortierellales</taxon>
        <taxon>Mortierellaceae</taxon>
        <taxon>Podila</taxon>
    </lineage>
</organism>
<evidence type="ECO:0000313" key="4">
    <source>
        <dbReference type="Proteomes" id="UP000696485"/>
    </source>
</evidence>
<protein>
    <recommendedName>
        <fullName evidence="2">Myotubularin phosphatase domain-containing protein</fullName>
    </recommendedName>
</protein>
<dbReference type="GO" id="GO:0005737">
    <property type="term" value="C:cytoplasm"/>
    <property type="evidence" value="ECO:0007669"/>
    <property type="project" value="TreeGrafter"/>
</dbReference>
<dbReference type="Proteomes" id="UP000696485">
    <property type="component" value="Unassembled WGS sequence"/>
</dbReference>
<gene>
    <name evidence="3" type="ORF">BG006_009036</name>
</gene>
<dbReference type="InterPro" id="IPR030564">
    <property type="entry name" value="Myotubularin"/>
</dbReference>
<proteinExistence type="predicted"/>
<accession>A0A9P5SF24</accession>
<sequence>MFDNLQVLELFWYFPYLEQMGMVPEDTWCHPLGRTSKKLLARAIPRHEQTLMGVEWTEYPRVEEADENILSRGQGEGDGDEEEHGNEDEGGEYQVYKSRLRQQRESNAKFKKLKTMQLLPGEAIQATFNQAHLHFVSSSIGATTEPSSTHSKRIPSSHMHHQHHHHNHQYRHQHQHHQHHFSQSLLSNPITSFLATANPFSKSSQADPLVMPLHHHARKDNGITVSSSSYSGGSGHGPHRSKTSGHANTGSSSKTLPPPPPPPSRPSPMADQKKSPGKHHPSRSVGTKCATTRIILTNYRICLVAQSNQDNGEGEEGHGDDMVLMQVILGSIASMDLDDEQRLLLVLKFDSLQYTILQDPVPPGPPVTGEIFSGLRRVVFGGRQGVEGRFPFVMGPVILLAQEKAMQEQGDEKAMANLWTAEDIYSVPVDASVERSRKDKKKHGKKDDLVSADVLLGWAGGYDIQKEFERLRFRTKHWSMEDINMDFQLSPTYPRRFIMPSSFLRSTPPLPSTASTNTSLESAWPHDVRRLSHPNGLPAPPPPPSPLAYPQRTPTNNNRHSMPAPPPPLRHRITGELPPGPHCYYSSVERTVMSVPGIDFSEARKDRLQKLVSFRSNARFPLISWKSPRSGLMLMRCSQPMVGFLGARGREDELYIRVILETAAEEHSRSESIPKLCIMDARAYSSAVANGYIGGGRENANPYFRTIQGLRVLIEKEWAHAGHPFQSRTDSNASQAKQFLTPASPVVDEKADSWRIPIIHSSPNGAKESLSYSSHPNHFEYNDYLLVTLARAQGGVSPFGDFFFNSELERHEARLRDRTASIWSWVQRNRGWFTNRDYVPPRGSVLLPGRQESRGDAEKEDADPESWRKDVLSVQTGGRFLAVWAEYYFDATPAWFPDPRHVFTESVESLSGDGREKGEMSILVRGTKKYGDTESGRQPTTTRAIARRNRCKVKDPWCASLFDPVHIQQLVFPGFAAQQQQQQQSSGSSAHAAQALPLLLDSSPSSASPESRVVIPPALALLKGPEMHAYYTLVQYLRTRRRAQVQAAFEAWHAWAAKRVAAKLARDAGWGVVGKEDDDDYVEDMLRKPRLVVTARKGVQVEMDRVIQAGPFFGSGPVEFEEETEEEVQDQDEEEGEEEDGEGEQEEKDGDLCDIGVVSDEVDGFDDFGFPVASP</sequence>
<dbReference type="InterPro" id="IPR029021">
    <property type="entry name" value="Prot-tyrosine_phosphatase-like"/>
</dbReference>
<feature type="region of interest" description="Disordered" evidence="1">
    <location>
        <begin position="528"/>
        <end position="566"/>
    </location>
</feature>
<feature type="compositionally biased region" description="Pro residues" evidence="1">
    <location>
        <begin position="256"/>
        <end position="266"/>
    </location>
</feature>
<feature type="compositionally biased region" description="Acidic residues" evidence="1">
    <location>
        <begin position="77"/>
        <end position="91"/>
    </location>
</feature>
<evidence type="ECO:0000256" key="1">
    <source>
        <dbReference type="SAM" id="MobiDB-lite"/>
    </source>
</evidence>
<name>A0A9P5SF24_9FUNG</name>
<evidence type="ECO:0000259" key="2">
    <source>
        <dbReference type="PROSITE" id="PS51339"/>
    </source>
</evidence>
<evidence type="ECO:0000313" key="3">
    <source>
        <dbReference type="EMBL" id="KAF9327685.1"/>
    </source>
</evidence>
<dbReference type="PANTHER" id="PTHR10807">
    <property type="entry name" value="MYOTUBULARIN-RELATED"/>
    <property type="match status" value="1"/>
</dbReference>
<dbReference type="PROSITE" id="PS51339">
    <property type="entry name" value="PPASE_MYOTUBULARIN"/>
    <property type="match status" value="1"/>
</dbReference>
<dbReference type="Pfam" id="PF06602">
    <property type="entry name" value="Myotub-related"/>
    <property type="match status" value="3"/>
</dbReference>
<feature type="compositionally biased region" description="Acidic residues" evidence="1">
    <location>
        <begin position="1119"/>
        <end position="1149"/>
    </location>
</feature>
<dbReference type="EMBL" id="JAAAUY010000639">
    <property type="protein sequence ID" value="KAF9327685.1"/>
    <property type="molecule type" value="Genomic_DNA"/>
</dbReference>
<feature type="region of interest" description="Disordered" evidence="1">
    <location>
        <begin position="844"/>
        <end position="864"/>
    </location>
</feature>
<feature type="compositionally biased region" description="Pro residues" evidence="1">
    <location>
        <begin position="537"/>
        <end position="547"/>
    </location>
</feature>
<comment type="caution">
    <text evidence="3">The sequence shown here is derived from an EMBL/GenBank/DDBJ whole genome shotgun (WGS) entry which is preliminary data.</text>
</comment>
<dbReference type="InterPro" id="IPR010569">
    <property type="entry name" value="Myotubularin-like_Pase_dom"/>
</dbReference>
<reference evidence="3" key="1">
    <citation type="journal article" date="2020" name="Fungal Divers.">
        <title>Resolving the Mortierellaceae phylogeny through synthesis of multi-gene phylogenetics and phylogenomics.</title>
        <authorList>
            <person name="Vandepol N."/>
            <person name="Liber J."/>
            <person name="Desiro A."/>
            <person name="Na H."/>
            <person name="Kennedy M."/>
            <person name="Barry K."/>
            <person name="Grigoriev I.V."/>
            <person name="Miller A.N."/>
            <person name="O'Donnell K."/>
            <person name="Stajich J.E."/>
            <person name="Bonito G."/>
        </authorList>
    </citation>
    <scope>NUCLEOTIDE SEQUENCE</scope>
    <source>
        <strain evidence="3">NVP1</strain>
    </source>
</reference>
<dbReference type="AlphaFoldDB" id="A0A9P5SF24"/>
<feature type="region of interest" description="Disordered" evidence="1">
    <location>
        <begin position="141"/>
        <end position="183"/>
    </location>
</feature>
<feature type="domain" description="Myotubularin phosphatase" evidence="2">
    <location>
        <begin position="458"/>
        <end position="888"/>
    </location>
</feature>
<keyword evidence="4" id="KW-1185">Reference proteome</keyword>
<feature type="compositionally biased region" description="Basic residues" evidence="1">
    <location>
        <begin position="150"/>
        <end position="180"/>
    </location>
</feature>
<feature type="region of interest" description="Disordered" evidence="1">
    <location>
        <begin position="71"/>
        <end position="93"/>
    </location>
</feature>
<dbReference type="SUPFAM" id="SSF52799">
    <property type="entry name" value="(Phosphotyrosine protein) phosphatases II"/>
    <property type="match status" value="1"/>
</dbReference>
<dbReference type="PANTHER" id="PTHR10807:SF128">
    <property type="entry name" value="PHOSPHATIDYLINOSITOL-3,5-BISPHOSPHATE 3-PHOSPHATASE"/>
    <property type="match status" value="1"/>
</dbReference>
<feature type="region of interest" description="Disordered" evidence="1">
    <location>
        <begin position="219"/>
        <end position="287"/>
    </location>
</feature>
<feature type="region of interest" description="Disordered" evidence="1">
    <location>
        <begin position="1112"/>
        <end position="1157"/>
    </location>
</feature>